<organism evidence="2 3">
    <name type="scientific">Bifidobacterium hapali</name>
    <dbReference type="NCBI Taxonomy" id="1630172"/>
    <lineage>
        <taxon>Bacteria</taxon>
        <taxon>Bacillati</taxon>
        <taxon>Actinomycetota</taxon>
        <taxon>Actinomycetes</taxon>
        <taxon>Bifidobacteriales</taxon>
        <taxon>Bifidobacteriaceae</taxon>
        <taxon>Bifidobacterium</taxon>
    </lineage>
</organism>
<accession>A0A261FY80</accession>
<feature type="transmembrane region" description="Helical" evidence="1">
    <location>
        <begin position="300"/>
        <end position="318"/>
    </location>
</feature>
<dbReference type="Proteomes" id="UP000216074">
    <property type="component" value="Unassembled WGS sequence"/>
</dbReference>
<dbReference type="OrthoDB" id="2936424at2"/>
<feature type="transmembrane region" description="Helical" evidence="1">
    <location>
        <begin position="226"/>
        <end position="249"/>
    </location>
</feature>
<evidence type="ECO:0008006" key="4">
    <source>
        <dbReference type="Google" id="ProtNLM"/>
    </source>
</evidence>
<name>A0A261FY80_9BIFI</name>
<keyword evidence="3" id="KW-1185">Reference proteome</keyword>
<reference evidence="2 3" key="1">
    <citation type="journal article" date="2017" name="BMC Genomics">
        <title>Comparative genomic and phylogenomic analyses of the Bifidobacteriaceae family.</title>
        <authorList>
            <person name="Lugli G.A."/>
            <person name="Milani C."/>
            <person name="Turroni F."/>
            <person name="Duranti S."/>
            <person name="Mancabelli L."/>
            <person name="Mangifesta M."/>
            <person name="Ferrario C."/>
            <person name="Modesto M."/>
            <person name="Mattarelli P."/>
            <person name="Jiri K."/>
            <person name="van Sinderen D."/>
            <person name="Ventura M."/>
        </authorList>
    </citation>
    <scope>NUCLEOTIDE SEQUENCE [LARGE SCALE GENOMIC DNA]</scope>
    <source>
        <strain evidence="2 3">DSM 100202</strain>
    </source>
</reference>
<feature type="transmembrane region" description="Helical" evidence="1">
    <location>
        <begin position="538"/>
        <end position="565"/>
    </location>
</feature>
<evidence type="ECO:0000256" key="1">
    <source>
        <dbReference type="SAM" id="Phobius"/>
    </source>
</evidence>
<feature type="transmembrane region" description="Helical" evidence="1">
    <location>
        <begin position="586"/>
        <end position="611"/>
    </location>
</feature>
<keyword evidence="1" id="KW-0812">Transmembrane</keyword>
<feature type="transmembrane region" description="Helical" evidence="1">
    <location>
        <begin position="255"/>
        <end position="279"/>
    </location>
</feature>
<evidence type="ECO:0000313" key="2">
    <source>
        <dbReference type="EMBL" id="OZG64150.1"/>
    </source>
</evidence>
<dbReference type="RefSeq" id="WP_143248753.1">
    <property type="nucleotide sequence ID" value="NZ_MWWY01000025.1"/>
</dbReference>
<gene>
    <name evidence="2" type="ORF">BHAP_1317</name>
</gene>
<evidence type="ECO:0000313" key="3">
    <source>
        <dbReference type="Proteomes" id="UP000216074"/>
    </source>
</evidence>
<feature type="transmembrane region" description="Helical" evidence="1">
    <location>
        <begin position="617"/>
        <end position="636"/>
    </location>
</feature>
<protein>
    <recommendedName>
        <fullName evidence="4">Lantibiotic ABC transporter permease</fullName>
    </recommendedName>
</protein>
<keyword evidence="1" id="KW-0472">Membrane</keyword>
<comment type="caution">
    <text evidence="2">The sequence shown here is derived from an EMBL/GenBank/DDBJ whole genome shotgun (WGS) entry which is preliminary data.</text>
</comment>
<dbReference type="AlphaFoldDB" id="A0A261FY80"/>
<sequence length="653" mass="71117">MHRRLLMVSSALMCVLAVFLAWVLSDLHDRSLPQEFHPSAVISITLPDGMRDIDAFSQLREQNTKLGLGLVKIVPDMERGTDAQVFIPLPGTVLRGLMPGSLIRRFGSVPNGRIADISRLDSASAGGQYLVCGRWDTSTRESVNVWATRIGVRLDYDGDDATSDSRMLLGTPSFRVAVGATIALVAVLVVFWLSSKARSRALRVLAGVPAWKIQYDDTLALLRPMLFVALIVDVIAVLVVLATRGWVFVPYLLRVIVLCESVVLGCLLMFTFVISAVCWPSAHMIAMRSPMPQGLSRASALIKAMVFVAMLAVIAPSVTSLNTASDAAQEQSVWQRLRNQVSVSFDANNDDLTTNMAAMIHAMAQHNMIALSYAFTDDRLEHSAIDAPVTGIVTRSWLDLIGINPDTMAGITPISDTQLPEQAQQIVSQFTTWANDDTQAARLRSQSHYYMVDGVTVPLLKGGSDEMLFPRHATIIVVPDVKSFSDSGFLIPALSSRNIVMSGLDGSRRQIVRAGLGNAVSVRYIAEEQILRAQLSAYFAWMQAATIVLLLAAFVIITVVGADVRATLRAKHDYPLLLSGYAPARLAALTMLTETLLALIATGILCGLLIAQHTDSTIMMLLIIVAILATVFSAMCHRAAVRARFRAINYRTL</sequence>
<feature type="transmembrane region" description="Helical" evidence="1">
    <location>
        <begin position="174"/>
        <end position="193"/>
    </location>
</feature>
<dbReference type="EMBL" id="MWWY01000025">
    <property type="protein sequence ID" value="OZG64150.1"/>
    <property type="molecule type" value="Genomic_DNA"/>
</dbReference>
<proteinExistence type="predicted"/>
<keyword evidence="1" id="KW-1133">Transmembrane helix</keyword>